<sequence length="43" mass="4956">MLMINSTYIGIWQEKNPLSLLMDTQELVPGEFYWSLMPGLVPV</sequence>
<keyword evidence="2" id="KW-1185">Reference proteome</keyword>
<dbReference type="EMBL" id="BPVZ01000024">
    <property type="protein sequence ID" value="GKV06003.1"/>
    <property type="molecule type" value="Genomic_DNA"/>
</dbReference>
<dbReference type="AlphaFoldDB" id="A0AAV5J3F7"/>
<evidence type="ECO:0000313" key="1">
    <source>
        <dbReference type="EMBL" id="GKV06003.1"/>
    </source>
</evidence>
<reference evidence="1 2" key="1">
    <citation type="journal article" date="2021" name="Commun. Biol.">
        <title>The genome of Shorea leprosula (Dipterocarpaceae) highlights the ecological relevance of drought in aseasonal tropical rainforests.</title>
        <authorList>
            <person name="Ng K.K.S."/>
            <person name="Kobayashi M.J."/>
            <person name="Fawcett J.A."/>
            <person name="Hatakeyama M."/>
            <person name="Paape T."/>
            <person name="Ng C.H."/>
            <person name="Ang C.C."/>
            <person name="Tnah L.H."/>
            <person name="Lee C.T."/>
            <person name="Nishiyama T."/>
            <person name="Sese J."/>
            <person name="O'Brien M.J."/>
            <person name="Copetti D."/>
            <person name="Mohd Noor M.I."/>
            <person name="Ong R.C."/>
            <person name="Putra M."/>
            <person name="Sireger I.Z."/>
            <person name="Indrioko S."/>
            <person name="Kosugi Y."/>
            <person name="Izuno A."/>
            <person name="Isagi Y."/>
            <person name="Lee S.L."/>
            <person name="Shimizu K.K."/>
        </authorList>
    </citation>
    <scope>NUCLEOTIDE SEQUENCE [LARGE SCALE GENOMIC DNA]</scope>
    <source>
        <strain evidence="1">214</strain>
    </source>
</reference>
<protein>
    <submittedName>
        <fullName evidence="1">Uncharacterized protein</fullName>
    </submittedName>
</protein>
<accession>A0AAV5J3F7</accession>
<evidence type="ECO:0000313" key="2">
    <source>
        <dbReference type="Proteomes" id="UP001054252"/>
    </source>
</evidence>
<gene>
    <name evidence="1" type="ORF">SLEP1_g17943</name>
</gene>
<comment type="caution">
    <text evidence="1">The sequence shown here is derived from an EMBL/GenBank/DDBJ whole genome shotgun (WGS) entry which is preliminary data.</text>
</comment>
<name>A0AAV5J3F7_9ROSI</name>
<dbReference type="Proteomes" id="UP001054252">
    <property type="component" value="Unassembled WGS sequence"/>
</dbReference>
<proteinExistence type="predicted"/>
<organism evidence="1 2">
    <name type="scientific">Rubroshorea leprosula</name>
    <dbReference type="NCBI Taxonomy" id="152421"/>
    <lineage>
        <taxon>Eukaryota</taxon>
        <taxon>Viridiplantae</taxon>
        <taxon>Streptophyta</taxon>
        <taxon>Embryophyta</taxon>
        <taxon>Tracheophyta</taxon>
        <taxon>Spermatophyta</taxon>
        <taxon>Magnoliopsida</taxon>
        <taxon>eudicotyledons</taxon>
        <taxon>Gunneridae</taxon>
        <taxon>Pentapetalae</taxon>
        <taxon>rosids</taxon>
        <taxon>malvids</taxon>
        <taxon>Malvales</taxon>
        <taxon>Dipterocarpaceae</taxon>
        <taxon>Rubroshorea</taxon>
    </lineage>
</organism>